<comment type="caution">
    <text evidence="12">The sequence shown here is derived from an EMBL/GenBank/DDBJ whole genome shotgun (WGS) entry which is preliminary data.</text>
</comment>
<dbReference type="PRINTS" id="PR00080">
    <property type="entry name" value="SDRFAMILY"/>
</dbReference>
<keyword evidence="4" id="KW-0276">Fatty acid metabolism</keyword>
<dbReference type="AlphaFoldDB" id="A0AAE1DCQ8"/>
<reference evidence="12" key="1">
    <citation type="journal article" date="2023" name="G3 (Bethesda)">
        <title>A reference genome for the long-term kleptoplast-retaining sea slug Elysia crispata morphotype clarki.</title>
        <authorList>
            <person name="Eastman K.E."/>
            <person name="Pendleton A.L."/>
            <person name="Shaikh M.A."/>
            <person name="Suttiyut T."/>
            <person name="Ogas R."/>
            <person name="Tomko P."/>
            <person name="Gavelis G."/>
            <person name="Widhalm J.R."/>
            <person name="Wisecaver J.H."/>
        </authorList>
    </citation>
    <scope>NUCLEOTIDE SEQUENCE</scope>
    <source>
        <strain evidence="12">ECLA1</strain>
    </source>
</reference>
<dbReference type="CDD" id="cd05353">
    <property type="entry name" value="hydroxyacyl-CoA-like_DH_SDR_c-like"/>
    <property type="match status" value="1"/>
</dbReference>
<dbReference type="InterPro" id="IPR036527">
    <property type="entry name" value="SCP2_sterol-bd_dom_sf"/>
</dbReference>
<dbReference type="EMBL" id="JAWDGP010004277">
    <property type="protein sequence ID" value="KAK3765706.1"/>
    <property type="molecule type" value="Genomic_DNA"/>
</dbReference>
<evidence type="ECO:0000313" key="12">
    <source>
        <dbReference type="EMBL" id="KAK3765706.1"/>
    </source>
</evidence>
<evidence type="ECO:0000256" key="9">
    <source>
        <dbReference type="ARBA" id="ARBA00023239"/>
    </source>
</evidence>
<sequence>MMASAGPSRLPIPASTHQGSFMASCYMNETLPKTMEMDPLRFDEKVVLVTGAGNGLGRAYALDFAERGAKVVVNDLGGSFKGVGSGSKAADKVVEEIRVKGGIAVANYDSVELGDKVVQSALDNFGRIDVVVNNAGILRDKSFARISDEDWDIIQRVHLKGSFLICRAAWPHMKKQGYGRIIMVTSSSGIFGNFGQANYSAAKLGAVGLANTLALEGIKYNIHCNAVAPLAGSRMTATIMDKETLERLKPEYVTPLVVYLSHDTCKETGGLFQVGAGYFGKLRWQRSEGVVLREKNKMLKAETVRDNWHRITDFSKFTYPSAKDPSSFTKDIDASDEMLQENINQNDPVAVSKAYRAAPMEFSYTEKDAILYALGVGVSTSQPDYLKFLFEMSEDFSVIPTFAVIPAFAMVFQNILKVPGFKIDPSKMLHGEQYLELYKPLPRSCKLISTFKVADVLDKGSGLVKVYNVETFDENGQKVAFNQHVDFMVGAGHFGGKKTSDTIVPVVNPPNRNPDTFMEEKTMKDQAALYRLSGDPNPLHIDPSFAARGGWKAPILHGLCTFGHAVRHVMAKFANNDMSLFKAVKVRFVKPVLPGQTLRTEMWRDHNRIFFKTKIVETDEIVISGAYIDLHNTIQTKVVLEPTSGLKSTAIFKQMATQRKSMHTFSKTDTGIFQWNITQEGATAASWTVDLNANEIYEGSPNTQKADCTLTLPDETFVDLVCGKLDLKKAMLNGSLKISGNIPLAQKLSNIFPASKI</sequence>
<dbReference type="InterPro" id="IPR054357">
    <property type="entry name" value="MFE-2_N"/>
</dbReference>
<evidence type="ECO:0000256" key="3">
    <source>
        <dbReference type="ARBA" id="ARBA00006484"/>
    </source>
</evidence>
<dbReference type="PROSITE" id="PS00061">
    <property type="entry name" value="ADH_SHORT"/>
    <property type="match status" value="1"/>
</dbReference>
<dbReference type="Proteomes" id="UP001283361">
    <property type="component" value="Unassembled WGS sequence"/>
</dbReference>
<dbReference type="PANTHER" id="PTHR45024">
    <property type="entry name" value="DEHYDROGENASES, SHORT CHAIN"/>
    <property type="match status" value="1"/>
</dbReference>
<dbReference type="GO" id="GO:0016853">
    <property type="term" value="F:isomerase activity"/>
    <property type="evidence" value="ECO:0007669"/>
    <property type="project" value="UniProtKB-KW"/>
</dbReference>
<proteinExistence type="inferred from homology"/>
<dbReference type="InterPro" id="IPR002539">
    <property type="entry name" value="MaoC-like_dom"/>
</dbReference>
<dbReference type="InterPro" id="IPR020904">
    <property type="entry name" value="Sc_DH/Rdtase_CS"/>
</dbReference>
<dbReference type="InterPro" id="IPR036291">
    <property type="entry name" value="NAD(P)-bd_dom_sf"/>
</dbReference>
<evidence type="ECO:0000256" key="1">
    <source>
        <dbReference type="ARBA" id="ARBA00004275"/>
    </source>
</evidence>
<dbReference type="Pfam" id="PF00106">
    <property type="entry name" value="adh_short"/>
    <property type="match status" value="1"/>
</dbReference>
<dbReference type="Gene3D" id="1.10.287.4290">
    <property type="match status" value="1"/>
</dbReference>
<dbReference type="SUPFAM" id="SSF51735">
    <property type="entry name" value="NAD(P)-binding Rossmann-fold domains"/>
    <property type="match status" value="1"/>
</dbReference>
<dbReference type="SMART" id="SM00822">
    <property type="entry name" value="PKS_KR"/>
    <property type="match status" value="1"/>
</dbReference>
<evidence type="ECO:0000256" key="7">
    <source>
        <dbReference type="ARBA" id="ARBA00023140"/>
    </source>
</evidence>
<dbReference type="CDD" id="cd03448">
    <property type="entry name" value="HDE_HSD"/>
    <property type="match status" value="1"/>
</dbReference>
<keyword evidence="6" id="KW-0443">Lipid metabolism</keyword>
<keyword evidence="13" id="KW-1185">Reference proteome</keyword>
<evidence type="ECO:0000256" key="2">
    <source>
        <dbReference type="ARBA" id="ARBA00005005"/>
    </source>
</evidence>
<accession>A0AAE1DCQ8</accession>
<dbReference type="Pfam" id="PF01575">
    <property type="entry name" value="MaoC_dehydratas"/>
    <property type="match status" value="1"/>
</dbReference>
<dbReference type="GO" id="GO:0006631">
    <property type="term" value="P:fatty acid metabolic process"/>
    <property type="evidence" value="ECO:0007669"/>
    <property type="project" value="UniProtKB-KW"/>
</dbReference>
<dbReference type="FunFam" id="3.40.50.720:FF:000185">
    <property type="entry name" value="peroxisomal multifunctional enzyme type 2"/>
    <property type="match status" value="1"/>
</dbReference>
<keyword evidence="8" id="KW-0413">Isomerase</keyword>
<dbReference type="FunFam" id="3.10.129.10:FF:000013">
    <property type="entry name" value="Peroxisomal multifunctional enzyme type 2"/>
    <property type="match status" value="1"/>
</dbReference>
<dbReference type="InterPro" id="IPR051687">
    <property type="entry name" value="Peroxisomal_Beta-Oxidation"/>
</dbReference>
<dbReference type="PANTHER" id="PTHR45024:SF2">
    <property type="entry name" value="SCP2 DOMAIN-CONTAINING PROTEIN"/>
    <property type="match status" value="1"/>
</dbReference>
<comment type="similarity">
    <text evidence="3">Belongs to the short-chain dehydrogenases/reductases (SDR) family.</text>
</comment>
<evidence type="ECO:0000256" key="10">
    <source>
        <dbReference type="ARBA" id="ARBA00073497"/>
    </source>
</evidence>
<dbReference type="SUPFAM" id="SSF54637">
    <property type="entry name" value="Thioesterase/thiol ester dehydrase-isomerase"/>
    <property type="match status" value="2"/>
</dbReference>
<comment type="subcellular location">
    <subcellularLocation>
        <location evidence="1">Peroxisome</location>
    </subcellularLocation>
</comment>
<evidence type="ECO:0000256" key="6">
    <source>
        <dbReference type="ARBA" id="ARBA00023098"/>
    </source>
</evidence>
<dbReference type="Gene3D" id="3.40.50.720">
    <property type="entry name" value="NAD(P)-binding Rossmann-like Domain"/>
    <property type="match status" value="1"/>
</dbReference>
<protein>
    <recommendedName>
        <fullName evidence="10">Peroxisomal multifunctional enzyme type 2</fullName>
    </recommendedName>
</protein>
<keyword evidence="7" id="KW-0576">Peroxisome</keyword>
<dbReference type="GO" id="GO:0018812">
    <property type="term" value="F:3-hydroxyacyl-CoA dehydratase activity"/>
    <property type="evidence" value="ECO:0007669"/>
    <property type="project" value="UniProtKB-ARBA"/>
</dbReference>
<evidence type="ECO:0000256" key="5">
    <source>
        <dbReference type="ARBA" id="ARBA00023002"/>
    </source>
</evidence>
<dbReference type="InterPro" id="IPR057326">
    <property type="entry name" value="KR_dom"/>
</dbReference>
<feature type="domain" description="Ketoreductase" evidence="11">
    <location>
        <begin position="45"/>
        <end position="221"/>
    </location>
</feature>
<dbReference type="InterPro" id="IPR002347">
    <property type="entry name" value="SDR_fam"/>
</dbReference>
<dbReference type="SUPFAM" id="SSF55718">
    <property type="entry name" value="SCP-like"/>
    <property type="match status" value="1"/>
</dbReference>
<dbReference type="InterPro" id="IPR029069">
    <property type="entry name" value="HotDog_dom_sf"/>
</dbReference>
<dbReference type="GO" id="GO:0005777">
    <property type="term" value="C:peroxisome"/>
    <property type="evidence" value="ECO:0007669"/>
    <property type="project" value="UniProtKB-SubCell"/>
</dbReference>
<evidence type="ECO:0000313" key="13">
    <source>
        <dbReference type="Proteomes" id="UP001283361"/>
    </source>
</evidence>
<keyword evidence="9" id="KW-0456">Lyase</keyword>
<gene>
    <name evidence="12" type="ORF">RRG08_026181</name>
</gene>
<dbReference type="PRINTS" id="PR00081">
    <property type="entry name" value="GDHRDH"/>
</dbReference>
<dbReference type="GO" id="GO:0016491">
    <property type="term" value="F:oxidoreductase activity"/>
    <property type="evidence" value="ECO:0007669"/>
    <property type="project" value="UniProtKB-KW"/>
</dbReference>
<name>A0AAE1DCQ8_9GAST</name>
<comment type="pathway">
    <text evidence="2">Lipid metabolism; fatty acid beta-oxidation.</text>
</comment>
<dbReference type="Pfam" id="PF22622">
    <property type="entry name" value="MFE-2_hydrat-2_N"/>
    <property type="match status" value="1"/>
</dbReference>
<dbReference type="InterPro" id="IPR003033">
    <property type="entry name" value="SCP2_sterol-bd_dom"/>
</dbReference>
<keyword evidence="5" id="KW-0560">Oxidoreductase</keyword>
<evidence type="ECO:0000256" key="8">
    <source>
        <dbReference type="ARBA" id="ARBA00023235"/>
    </source>
</evidence>
<evidence type="ECO:0000256" key="4">
    <source>
        <dbReference type="ARBA" id="ARBA00022832"/>
    </source>
</evidence>
<dbReference type="Gene3D" id="3.10.129.10">
    <property type="entry name" value="Hotdog Thioesterase"/>
    <property type="match status" value="2"/>
</dbReference>
<organism evidence="12 13">
    <name type="scientific">Elysia crispata</name>
    <name type="common">lettuce slug</name>
    <dbReference type="NCBI Taxonomy" id="231223"/>
    <lineage>
        <taxon>Eukaryota</taxon>
        <taxon>Metazoa</taxon>
        <taxon>Spiralia</taxon>
        <taxon>Lophotrochozoa</taxon>
        <taxon>Mollusca</taxon>
        <taxon>Gastropoda</taxon>
        <taxon>Heterobranchia</taxon>
        <taxon>Euthyneura</taxon>
        <taxon>Panpulmonata</taxon>
        <taxon>Sacoglossa</taxon>
        <taxon>Placobranchoidea</taxon>
        <taxon>Plakobranchidae</taxon>
        <taxon>Elysia</taxon>
    </lineage>
</organism>
<dbReference type="Gene3D" id="3.30.1050.10">
    <property type="entry name" value="SCP2 sterol-binding domain"/>
    <property type="match status" value="1"/>
</dbReference>
<dbReference type="Pfam" id="PF02036">
    <property type="entry name" value="SCP2"/>
    <property type="match status" value="1"/>
</dbReference>
<evidence type="ECO:0000259" key="11">
    <source>
        <dbReference type="SMART" id="SM00822"/>
    </source>
</evidence>